<organism evidence="1 2">
    <name type="scientific">Daphnia magna</name>
    <dbReference type="NCBI Taxonomy" id="35525"/>
    <lineage>
        <taxon>Eukaryota</taxon>
        <taxon>Metazoa</taxon>
        <taxon>Ecdysozoa</taxon>
        <taxon>Arthropoda</taxon>
        <taxon>Crustacea</taxon>
        <taxon>Branchiopoda</taxon>
        <taxon>Diplostraca</taxon>
        <taxon>Cladocera</taxon>
        <taxon>Anomopoda</taxon>
        <taxon>Daphniidae</taxon>
        <taxon>Daphnia</taxon>
    </lineage>
</organism>
<keyword evidence="2" id="KW-1185">Reference proteome</keyword>
<dbReference type="Proteomes" id="UP001234178">
    <property type="component" value="Unassembled WGS sequence"/>
</dbReference>
<protein>
    <submittedName>
        <fullName evidence="1">Uncharacterized protein</fullName>
    </submittedName>
</protein>
<evidence type="ECO:0000313" key="1">
    <source>
        <dbReference type="EMBL" id="KAK4009746.1"/>
    </source>
</evidence>
<gene>
    <name evidence="1" type="ORF">OUZ56_018892</name>
</gene>
<sequence length="234" mass="25767">MSSTIDNPATSETVNSAVNDVDSTDQVFQHILSKEEIVNELALLYVRKKLSFSALGAIAKSPNKVLAQVVRRISELENISELDQSIKNSVFNPENPVACVSTLKKNLKINSKKDSYYLCENGMAVKLVDLSDTCVSVRYFTRQRNLYTKPMKSKNIDIFKSDGLEAEVTVLAINSLQLAAKCWVLPMSKGCCVIPLLHHSRSSAMDLCNNNSDNMVCRTSECEAGVPSSNPLTV</sequence>
<name>A0ABQ9ZA41_9CRUS</name>
<dbReference type="EMBL" id="JAOYFB010000003">
    <property type="protein sequence ID" value="KAK4009746.1"/>
    <property type="molecule type" value="Genomic_DNA"/>
</dbReference>
<evidence type="ECO:0000313" key="2">
    <source>
        <dbReference type="Proteomes" id="UP001234178"/>
    </source>
</evidence>
<comment type="caution">
    <text evidence="1">The sequence shown here is derived from an EMBL/GenBank/DDBJ whole genome shotgun (WGS) entry which is preliminary data.</text>
</comment>
<accession>A0ABQ9ZA41</accession>
<proteinExistence type="predicted"/>
<reference evidence="1 2" key="1">
    <citation type="journal article" date="2023" name="Nucleic Acids Res.">
        <title>The hologenome of Daphnia magna reveals possible DNA methylation and microbiome-mediated evolution of the host genome.</title>
        <authorList>
            <person name="Chaturvedi A."/>
            <person name="Li X."/>
            <person name="Dhandapani V."/>
            <person name="Marshall H."/>
            <person name="Kissane S."/>
            <person name="Cuenca-Cambronero M."/>
            <person name="Asole G."/>
            <person name="Calvet F."/>
            <person name="Ruiz-Romero M."/>
            <person name="Marangio P."/>
            <person name="Guigo R."/>
            <person name="Rago D."/>
            <person name="Mirbahai L."/>
            <person name="Eastwood N."/>
            <person name="Colbourne J.K."/>
            <person name="Zhou J."/>
            <person name="Mallon E."/>
            <person name="Orsini L."/>
        </authorList>
    </citation>
    <scope>NUCLEOTIDE SEQUENCE [LARGE SCALE GENOMIC DNA]</scope>
    <source>
        <strain evidence="1">LRV0_1</strain>
    </source>
</reference>